<dbReference type="PANTHER" id="PTHR30579:SF7">
    <property type="entry name" value="HTH-TYPE TRANSCRIPTIONAL REGULATOR LRHA-RELATED"/>
    <property type="match status" value="1"/>
</dbReference>
<evidence type="ECO:0000256" key="5">
    <source>
        <dbReference type="ARBA" id="ARBA00054626"/>
    </source>
</evidence>
<dbReference type="AlphaFoldDB" id="A0A7W6PQ97"/>
<dbReference type="PROSITE" id="PS50931">
    <property type="entry name" value="HTH_LYSR"/>
    <property type="match status" value="1"/>
</dbReference>
<dbReference type="GO" id="GO:0003700">
    <property type="term" value="F:DNA-binding transcription factor activity"/>
    <property type="evidence" value="ECO:0007669"/>
    <property type="project" value="InterPro"/>
</dbReference>
<dbReference type="Pfam" id="PF00126">
    <property type="entry name" value="HTH_1"/>
    <property type="match status" value="1"/>
</dbReference>
<feature type="domain" description="HTH lysR-type" evidence="8">
    <location>
        <begin position="14"/>
        <end position="71"/>
    </location>
</feature>
<evidence type="ECO:0000259" key="8">
    <source>
        <dbReference type="PROSITE" id="PS50931"/>
    </source>
</evidence>
<dbReference type="InterPro" id="IPR050176">
    <property type="entry name" value="LTTR"/>
</dbReference>
<evidence type="ECO:0000256" key="7">
    <source>
        <dbReference type="ARBA" id="ARBA00083243"/>
    </source>
</evidence>
<proteinExistence type="inferred from homology"/>
<dbReference type="Pfam" id="PF03466">
    <property type="entry name" value="LysR_substrate"/>
    <property type="match status" value="1"/>
</dbReference>
<dbReference type="EMBL" id="JACIEC010000002">
    <property type="protein sequence ID" value="MBB4143935.1"/>
    <property type="molecule type" value="Genomic_DNA"/>
</dbReference>
<dbReference type="SUPFAM" id="SSF53850">
    <property type="entry name" value="Periplasmic binding protein-like II"/>
    <property type="match status" value="1"/>
</dbReference>
<dbReference type="Gene3D" id="3.40.190.10">
    <property type="entry name" value="Periplasmic binding protein-like II"/>
    <property type="match status" value="2"/>
</dbReference>
<dbReference type="GO" id="GO:0003677">
    <property type="term" value="F:DNA binding"/>
    <property type="evidence" value="ECO:0007669"/>
    <property type="project" value="UniProtKB-KW"/>
</dbReference>
<dbReference type="InterPro" id="IPR000847">
    <property type="entry name" value="LysR_HTH_N"/>
</dbReference>
<organism evidence="9 10">
    <name type="scientific">Rhizobium rhizoryzae</name>
    <dbReference type="NCBI Taxonomy" id="451876"/>
    <lineage>
        <taxon>Bacteria</taxon>
        <taxon>Pseudomonadati</taxon>
        <taxon>Pseudomonadota</taxon>
        <taxon>Alphaproteobacteria</taxon>
        <taxon>Hyphomicrobiales</taxon>
        <taxon>Rhizobiaceae</taxon>
        <taxon>Rhizobium/Agrobacterium group</taxon>
        <taxon>Rhizobium</taxon>
    </lineage>
</organism>
<evidence type="ECO:0000313" key="10">
    <source>
        <dbReference type="Proteomes" id="UP000519897"/>
    </source>
</evidence>
<evidence type="ECO:0000256" key="2">
    <source>
        <dbReference type="ARBA" id="ARBA00023015"/>
    </source>
</evidence>
<evidence type="ECO:0000256" key="4">
    <source>
        <dbReference type="ARBA" id="ARBA00023163"/>
    </source>
</evidence>
<evidence type="ECO:0000256" key="6">
    <source>
        <dbReference type="ARBA" id="ARBA00067332"/>
    </source>
</evidence>
<dbReference type="PANTHER" id="PTHR30579">
    <property type="entry name" value="TRANSCRIPTIONAL REGULATOR"/>
    <property type="match status" value="1"/>
</dbReference>
<evidence type="ECO:0000256" key="3">
    <source>
        <dbReference type="ARBA" id="ARBA00023125"/>
    </source>
</evidence>
<sequence>MQTLTVIVDRDTMLNLIHLESFVSLQESGSFTAAADRLGIGQSTVTQHIQRLEKSLGKQLIDRTTHRVQLTTEGEALLSYARAMLDLNGKVHSLFGENRLRGRLRLGVSEDVVASRLTLILEDFIRLHPLVDLELTVALSSPLYQMLDVGELDLVLAKRHIGETQGRLLYREPLVWLARDPELIRLKEGEPVPLIAFPTPSITRKIAQDTLDRHKILWRIVCTCASLSGLTAAARAGMGVLVQPRSMAPDGLKEVSGGWLPPLDDVEFVLVPRRGADAALVEALSALIVARLVPQAG</sequence>
<dbReference type="FunFam" id="1.10.10.10:FF:000001">
    <property type="entry name" value="LysR family transcriptional regulator"/>
    <property type="match status" value="1"/>
</dbReference>
<comment type="function">
    <text evidence="5">Transcriptional regulator of the ttuABCDE tartrate utilization operon.</text>
</comment>
<keyword evidence="2" id="KW-0805">Transcription regulation</keyword>
<keyword evidence="4" id="KW-0804">Transcription</keyword>
<dbReference type="InterPro" id="IPR036388">
    <property type="entry name" value="WH-like_DNA-bd_sf"/>
</dbReference>
<comment type="caution">
    <text evidence="9">The sequence shown here is derived from an EMBL/GenBank/DDBJ whole genome shotgun (WGS) entry which is preliminary data.</text>
</comment>
<evidence type="ECO:0000256" key="1">
    <source>
        <dbReference type="ARBA" id="ARBA00009437"/>
    </source>
</evidence>
<keyword evidence="10" id="KW-1185">Reference proteome</keyword>
<reference evidence="9 10" key="1">
    <citation type="submission" date="2020-08" db="EMBL/GenBank/DDBJ databases">
        <title>Genomic Encyclopedia of Type Strains, Phase IV (KMG-IV): sequencing the most valuable type-strain genomes for metagenomic binning, comparative biology and taxonomic classification.</title>
        <authorList>
            <person name="Goeker M."/>
        </authorList>
    </citation>
    <scope>NUCLEOTIDE SEQUENCE [LARGE SCALE GENOMIC DNA]</scope>
    <source>
        <strain evidence="9 10">DSM 29514</strain>
    </source>
</reference>
<dbReference type="InterPro" id="IPR036390">
    <property type="entry name" value="WH_DNA-bd_sf"/>
</dbReference>
<dbReference type="PRINTS" id="PR00039">
    <property type="entry name" value="HTHLYSR"/>
</dbReference>
<accession>A0A7W6PQ97</accession>
<dbReference type="SUPFAM" id="SSF46785">
    <property type="entry name" value="Winged helix' DNA-binding domain"/>
    <property type="match status" value="1"/>
</dbReference>
<dbReference type="Gene3D" id="1.10.10.10">
    <property type="entry name" value="Winged helix-like DNA-binding domain superfamily/Winged helix DNA-binding domain"/>
    <property type="match status" value="1"/>
</dbReference>
<protein>
    <recommendedName>
        <fullName evidence="6">HTH-type transcriptional regulator TtuA</fullName>
    </recommendedName>
    <alternativeName>
        <fullName evidence="7">Tartrate utilization transcriptional regulator</fullName>
    </alternativeName>
</protein>
<keyword evidence="3 9" id="KW-0238">DNA-binding</keyword>
<gene>
    <name evidence="9" type="ORF">GGQ72_002487</name>
</gene>
<comment type="similarity">
    <text evidence="1">Belongs to the LysR transcriptional regulatory family.</text>
</comment>
<evidence type="ECO:0000313" key="9">
    <source>
        <dbReference type="EMBL" id="MBB4143935.1"/>
    </source>
</evidence>
<dbReference type="Proteomes" id="UP000519897">
    <property type="component" value="Unassembled WGS sequence"/>
</dbReference>
<dbReference type="InterPro" id="IPR005119">
    <property type="entry name" value="LysR_subst-bd"/>
</dbReference>
<name>A0A7W6PQ97_9HYPH</name>